<reference evidence="2" key="2">
    <citation type="journal article" date="2015" name="Data Brief">
        <title>Shoot transcriptome of the giant reed, Arundo donax.</title>
        <authorList>
            <person name="Barrero R.A."/>
            <person name="Guerrero F.D."/>
            <person name="Moolhuijzen P."/>
            <person name="Goolsby J.A."/>
            <person name="Tidwell J."/>
            <person name="Bellgard S.E."/>
            <person name="Bellgard M.I."/>
        </authorList>
    </citation>
    <scope>NUCLEOTIDE SEQUENCE</scope>
    <source>
        <tissue evidence="2">Shoot tissue taken approximately 20 cm above the soil surface</tissue>
    </source>
</reference>
<name>A0A0A9AAL9_ARUDO</name>
<keyword evidence="1" id="KW-1133">Transmembrane helix</keyword>
<proteinExistence type="predicted"/>
<organism evidence="2">
    <name type="scientific">Arundo donax</name>
    <name type="common">Giant reed</name>
    <name type="synonym">Donax arundinaceus</name>
    <dbReference type="NCBI Taxonomy" id="35708"/>
    <lineage>
        <taxon>Eukaryota</taxon>
        <taxon>Viridiplantae</taxon>
        <taxon>Streptophyta</taxon>
        <taxon>Embryophyta</taxon>
        <taxon>Tracheophyta</taxon>
        <taxon>Spermatophyta</taxon>
        <taxon>Magnoliopsida</taxon>
        <taxon>Liliopsida</taxon>
        <taxon>Poales</taxon>
        <taxon>Poaceae</taxon>
        <taxon>PACMAD clade</taxon>
        <taxon>Arundinoideae</taxon>
        <taxon>Arundineae</taxon>
        <taxon>Arundo</taxon>
    </lineage>
</organism>
<reference evidence="2" key="1">
    <citation type="submission" date="2014-09" db="EMBL/GenBank/DDBJ databases">
        <authorList>
            <person name="Magalhaes I.L.F."/>
            <person name="Oliveira U."/>
            <person name="Santos F.R."/>
            <person name="Vidigal T.H.D.A."/>
            <person name="Brescovit A.D."/>
            <person name="Santos A.J."/>
        </authorList>
    </citation>
    <scope>NUCLEOTIDE SEQUENCE</scope>
    <source>
        <tissue evidence="2">Shoot tissue taken approximately 20 cm above the soil surface</tissue>
    </source>
</reference>
<dbReference type="AlphaFoldDB" id="A0A0A9AAL9"/>
<keyword evidence="1" id="KW-0812">Transmembrane</keyword>
<accession>A0A0A9AAL9</accession>
<dbReference type="EMBL" id="GBRH01249166">
    <property type="protein sequence ID" value="JAD48729.1"/>
    <property type="molecule type" value="Transcribed_RNA"/>
</dbReference>
<sequence>MHLSSNYRLSLLQIFYLHFLLFDWLLMSTSLQKSEYISRFQEVFSSVSSN</sequence>
<evidence type="ECO:0000313" key="2">
    <source>
        <dbReference type="EMBL" id="JAD48729.1"/>
    </source>
</evidence>
<feature type="transmembrane region" description="Helical" evidence="1">
    <location>
        <begin position="6"/>
        <end position="26"/>
    </location>
</feature>
<evidence type="ECO:0000256" key="1">
    <source>
        <dbReference type="SAM" id="Phobius"/>
    </source>
</evidence>
<keyword evidence="1" id="KW-0472">Membrane</keyword>
<protein>
    <submittedName>
        <fullName evidence="2">Uncharacterized protein</fullName>
    </submittedName>
</protein>